<accession>A0A484MMZ5</accession>
<sequence>MVMQYHSVENGFKLPLHGLLLDLCRHFGFAPGQLTANAHKYVASYILRCCALDRTPTLDEFLILFSIGGSFPFYSLYPHSHAPIFERVEFKNDKWSQRYFVIEFPAHSPLDLPGVVLRSSISRTKFATAHSAEEVYNVLRDKGGLIPHHSLQDARLYQKADFYYPLGPDPVPFEGEPSLERSKAPPAVESGSAGSSSGVQTLGDFTALAIRKPTAALEAVPISAIPGLRRPTPSQKRPQEGVTDDDFLPKKSKGDGTLASPSPLSTSLGTQNTTPAAAPGGLELPNPDSLDHEADELPDQAPLKKPAAQPQPEVNNTSSQTATAPQEVEEEVEGQKEPEISSATEKEVDVQTEPETPPSKENEVEEQRDTGAPPEMEREPEKQSEPEGQCSTTTPPALNVPIRRKFTPQTYPAFKEGWAGFSRDLISMQASHWTIQANLEKMKESLKEPTIPQARPDLLALNALYSMEQAQQSLLTLTQEYLGGALGNYRAVVALKEKELAARALQQKVDSLEQQVQALQEENSRLKENGSMELAAERSRVKSLQEKIAAYQRGTQDLEMQFDRLRAQISILESKASASEDKVGSLKDELVERESRISKLESSLQEAKVVFIDLTISDSSSDSSSLAFPSLGAPTPELSSGPSLASEQSVTSPLPREENNPHLPPQVSGGVLPGPGVLPNGARTEVSSGCPGTSRPQKRRNPHSGASRLVSGARPSSQGSPSPQQSYGQPPEEWGDYDMGGNRLPFIRREKDGTFRDPPPPSSKVVIDLTLSGTSSSDDDFSASPTQSNDMAGLSPGEFSRLHPAPRLPAPSPPSPPRLPSGKIDWDSMTLQDFALYQRMRRAKLERSLPTVEAEPSRESRTASPNLLRSLNDGSSLGAPAPRSGTWEDYDIWEAADSAACPSSKRRSPWEGPPPPSC</sequence>
<evidence type="ECO:0000256" key="1">
    <source>
        <dbReference type="SAM" id="Coils"/>
    </source>
</evidence>
<evidence type="ECO:0000313" key="4">
    <source>
        <dbReference type="Proteomes" id="UP000595140"/>
    </source>
</evidence>
<gene>
    <name evidence="3" type="ORF">CCAM_LOCUS32008</name>
</gene>
<feature type="compositionally biased region" description="Pro residues" evidence="2">
    <location>
        <begin position="806"/>
        <end position="819"/>
    </location>
</feature>
<feature type="compositionally biased region" description="Basic and acidic residues" evidence="2">
    <location>
        <begin position="358"/>
        <end position="385"/>
    </location>
</feature>
<dbReference type="SUPFAM" id="SSF57997">
    <property type="entry name" value="Tropomyosin"/>
    <property type="match status" value="1"/>
</dbReference>
<proteinExistence type="predicted"/>
<feature type="region of interest" description="Disordered" evidence="2">
    <location>
        <begin position="846"/>
        <end position="918"/>
    </location>
</feature>
<dbReference type="EMBL" id="OOIL02004034">
    <property type="protein sequence ID" value="VFQ90232.1"/>
    <property type="molecule type" value="Genomic_DNA"/>
</dbReference>
<name>A0A484MMZ5_9ASTE</name>
<feature type="compositionally biased region" description="Basic and acidic residues" evidence="2">
    <location>
        <begin position="333"/>
        <end position="349"/>
    </location>
</feature>
<dbReference type="Gene3D" id="1.10.287.1490">
    <property type="match status" value="1"/>
</dbReference>
<evidence type="ECO:0000256" key="2">
    <source>
        <dbReference type="SAM" id="MobiDB-lite"/>
    </source>
</evidence>
<feature type="compositionally biased region" description="Polar residues" evidence="2">
    <location>
        <begin position="862"/>
        <end position="875"/>
    </location>
</feature>
<keyword evidence="1" id="KW-0175">Coiled coil</keyword>
<feature type="compositionally biased region" description="Low complexity" evidence="2">
    <location>
        <begin position="665"/>
        <end position="681"/>
    </location>
</feature>
<dbReference type="OrthoDB" id="671678at2759"/>
<dbReference type="Proteomes" id="UP000595140">
    <property type="component" value="Unassembled WGS sequence"/>
</dbReference>
<reference evidence="3 4" key="1">
    <citation type="submission" date="2018-04" db="EMBL/GenBank/DDBJ databases">
        <authorList>
            <person name="Vogel A."/>
        </authorList>
    </citation>
    <scope>NUCLEOTIDE SEQUENCE [LARGE SCALE GENOMIC DNA]</scope>
</reference>
<feature type="compositionally biased region" description="Polar residues" evidence="2">
    <location>
        <begin position="637"/>
        <end position="652"/>
    </location>
</feature>
<protein>
    <submittedName>
        <fullName evidence="3">Uncharacterized protein</fullName>
    </submittedName>
</protein>
<feature type="compositionally biased region" description="Low complexity" evidence="2">
    <location>
        <begin position="715"/>
        <end position="731"/>
    </location>
</feature>
<feature type="region of interest" description="Disordered" evidence="2">
    <location>
        <begin position="226"/>
        <end position="399"/>
    </location>
</feature>
<organism evidence="3 4">
    <name type="scientific">Cuscuta campestris</name>
    <dbReference type="NCBI Taxonomy" id="132261"/>
    <lineage>
        <taxon>Eukaryota</taxon>
        <taxon>Viridiplantae</taxon>
        <taxon>Streptophyta</taxon>
        <taxon>Embryophyta</taxon>
        <taxon>Tracheophyta</taxon>
        <taxon>Spermatophyta</taxon>
        <taxon>Magnoliopsida</taxon>
        <taxon>eudicotyledons</taxon>
        <taxon>Gunneridae</taxon>
        <taxon>Pentapetalae</taxon>
        <taxon>asterids</taxon>
        <taxon>lamiids</taxon>
        <taxon>Solanales</taxon>
        <taxon>Convolvulaceae</taxon>
        <taxon>Cuscuteae</taxon>
        <taxon>Cuscuta</taxon>
        <taxon>Cuscuta subgen. Grammica</taxon>
        <taxon>Cuscuta sect. Cleistogrammica</taxon>
    </lineage>
</organism>
<feature type="region of interest" description="Disordered" evidence="2">
    <location>
        <begin position="619"/>
        <end position="826"/>
    </location>
</feature>
<feature type="coiled-coil region" evidence="1">
    <location>
        <begin position="495"/>
        <end position="582"/>
    </location>
</feature>
<feature type="compositionally biased region" description="Low complexity" evidence="2">
    <location>
        <begin position="299"/>
        <end position="312"/>
    </location>
</feature>
<feature type="region of interest" description="Disordered" evidence="2">
    <location>
        <begin position="173"/>
        <end position="199"/>
    </location>
</feature>
<dbReference type="AlphaFoldDB" id="A0A484MMZ5"/>
<feature type="compositionally biased region" description="Low complexity" evidence="2">
    <location>
        <begin position="256"/>
        <end position="270"/>
    </location>
</feature>
<keyword evidence="4" id="KW-1185">Reference proteome</keyword>
<feature type="compositionally biased region" description="Polar residues" evidence="2">
    <location>
        <begin position="313"/>
        <end position="324"/>
    </location>
</feature>
<feature type="compositionally biased region" description="Polar residues" evidence="2">
    <location>
        <begin position="685"/>
        <end position="695"/>
    </location>
</feature>
<evidence type="ECO:0000313" key="3">
    <source>
        <dbReference type="EMBL" id="VFQ90232.1"/>
    </source>
</evidence>